<sequence length="255" mass="29003">ELRENMFLQSWRKCPLTTSNSCPKELKSMVSTTLKHGMRLEALKLSQEALRDMPIWFHTRENAWLRRAATSSASSCLRKKHGVKTVGIAETTANYLDNPEHKKLKRCKCQGCKKMRDEYKCTHPNECFRRARQMLNVLLQKWDPRRVNNQALRDAAIHQRGQTFNKELAMVKNLQDAFQIFTEGNILNEPEPVEVNIPQGSIKVATDGSCLGTSTTAAAAGARVYYGPNDARNLAIRVPREWVQTNQTSEMTAIL</sequence>
<dbReference type="InterPro" id="IPR036397">
    <property type="entry name" value="RNaseH_sf"/>
</dbReference>
<dbReference type="GO" id="GO:0004523">
    <property type="term" value="F:RNA-DNA hybrid ribonuclease activity"/>
    <property type="evidence" value="ECO:0007669"/>
    <property type="project" value="InterPro"/>
</dbReference>
<feature type="non-terminal residue" evidence="2">
    <location>
        <position position="255"/>
    </location>
</feature>
<reference evidence="2" key="1">
    <citation type="submission" date="2020-11" db="EMBL/GenBank/DDBJ databases">
        <authorList>
            <consortium name="DOE Joint Genome Institute"/>
            <person name="Ahrendt S."/>
            <person name="Riley R."/>
            <person name="Andreopoulos W."/>
            <person name="Labutti K."/>
            <person name="Pangilinan J."/>
            <person name="Ruiz-Duenas F.J."/>
            <person name="Barrasa J.M."/>
            <person name="Sanchez-Garcia M."/>
            <person name="Camarero S."/>
            <person name="Miyauchi S."/>
            <person name="Serrano A."/>
            <person name="Linde D."/>
            <person name="Babiker R."/>
            <person name="Drula E."/>
            <person name="Ayuso-Fernandez I."/>
            <person name="Pacheco R."/>
            <person name="Padilla G."/>
            <person name="Ferreira P."/>
            <person name="Barriuso J."/>
            <person name="Kellner H."/>
            <person name="Castanera R."/>
            <person name="Alfaro M."/>
            <person name="Ramirez L."/>
            <person name="Pisabarro A.G."/>
            <person name="Kuo A."/>
            <person name="Tritt A."/>
            <person name="Lipzen A."/>
            <person name="He G."/>
            <person name="Yan M."/>
            <person name="Ng V."/>
            <person name="Cullen D."/>
            <person name="Martin F."/>
            <person name="Rosso M.-N."/>
            <person name="Henrissat B."/>
            <person name="Hibbett D."/>
            <person name="Martinez A.T."/>
            <person name="Grigoriev I.V."/>
        </authorList>
    </citation>
    <scope>NUCLEOTIDE SEQUENCE</scope>
    <source>
        <strain evidence="2">ATCC 90797</strain>
    </source>
</reference>
<evidence type="ECO:0000313" key="3">
    <source>
        <dbReference type="Proteomes" id="UP000807025"/>
    </source>
</evidence>
<feature type="domain" description="RNase H type-1" evidence="1">
    <location>
        <begin position="198"/>
        <end position="255"/>
    </location>
</feature>
<dbReference type="PROSITE" id="PS50879">
    <property type="entry name" value="RNASE_H_1"/>
    <property type="match status" value="1"/>
</dbReference>
<proteinExistence type="predicted"/>
<dbReference type="OrthoDB" id="2728078at2759"/>
<accession>A0A9P5ZJW9</accession>
<dbReference type="InterPro" id="IPR002156">
    <property type="entry name" value="RNaseH_domain"/>
</dbReference>
<comment type="caution">
    <text evidence="2">The sequence shown here is derived from an EMBL/GenBank/DDBJ whole genome shotgun (WGS) entry which is preliminary data.</text>
</comment>
<keyword evidence="3" id="KW-1185">Reference proteome</keyword>
<name>A0A9P5ZJW9_PLEER</name>
<evidence type="ECO:0000259" key="1">
    <source>
        <dbReference type="PROSITE" id="PS50879"/>
    </source>
</evidence>
<organism evidence="2 3">
    <name type="scientific">Pleurotus eryngii</name>
    <name type="common">Boletus of the steppes</name>
    <dbReference type="NCBI Taxonomy" id="5323"/>
    <lineage>
        <taxon>Eukaryota</taxon>
        <taxon>Fungi</taxon>
        <taxon>Dikarya</taxon>
        <taxon>Basidiomycota</taxon>
        <taxon>Agaricomycotina</taxon>
        <taxon>Agaricomycetes</taxon>
        <taxon>Agaricomycetidae</taxon>
        <taxon>Agaricales</taxon>
        <taxon>Pleurotineae</taxon>
        <taxon>Pleurotaceae</taxon>
        <taxon>Pleurotus</taxon>
    </lineage>
</organism>
<dbReference type="GO" id="GO:0003676">
    <property type="term" value="F:nucleic acid binding"/>
    <property type="evidence" value="ECO:0007669"/>
    <property type="project" value="InterPro"/>
</dbReference>
<feature type="non-terminal residue" evidence="2">
    <location>
        <position position="1"/>
    </location>
</feature>
<dbReference type="Proteomes" id="UP000807025">
    <property type="component" value="Unassembled WGS sequence"/>
</dbReference>
<dbReference type="Gene3D" id="3.30.420.10">
    <property type="entry name" value="Ribonuclease H-like superfamily/Ribonuclease H"/>
    <property type="match status" value="1"/>
</dbReference>
<gene>
    <name evidence="2" type="ORF">BDN71DRAFT_1346542</name>
</gene>
<evidence type="ECO:0000313" key="2">
    <source>
        <dbReference type="EMBL" id="KAF9488747.1"/>
    </source>
</evidence>
<protein>
    <recommendedName>
        <fullName evidence="1">RNase H type-1 domain-containing protein</fullName>
    </recommendedName>
</protein>
<dbReference type="AlphaFoldDB" id="A0A9P5ZJW9"/>
<dbReference type="EMBL" id="MU154699">
    <property type="protein sequence ID" value="KAF9488747.1"/>
    <property type="molecule type" value="Genomic_DNA"/>
</dbReference>